<reference evidence="1" key="2">
    <citation type="submission" date="2022-06" db="UniProtKB">
        <authorList>
            <consortium name="EnsemblMetazoa"/>
        </authorList>
    </citation>
    <scope>IDENTIFICATION</scope>
    <source>
        <strain evidence="1">DF5081</strain>
    </source>
</reference>
<dbReference type="EnsemblMetazoa" id="CJA37518.1">
    <property type="protein sequence ID" value="CJA37518.1"/>
    <property type="gene ID" value="WBGene00213365"/>
</dbReference>
<evidence type="ECO:0000313" key="1">
    <source>
        <dbReference type="EnsemblMetazoa" id="CJA37518.1"/>
    </source>
</evidence>
<organism evidence="1 2">
    <name type="scientific">Caenorhabditis japonica</name>
    <dbReference type="NCBI Taxonomy" id="281687"/>
    <lineage>
        <taxon>Eukaryota</taxon>
        <taxon>Metazoa</taxon>
        <taxon>Ecdysozoa</taxon>
        <taxon>Nematoda</taxon>
        <taxon>Chromadorea</taxon>
        <taxon>Rhabditida</taxon>
        <taxon>Rhabditina</taxon>
        <taxon>Rhabditomorpha</taxon>
        <taxon>Rhabditoidea</taxon>
        <taxon>Rhabditidae</taxon>
        <taxon>Peloderinae</taxon>
        <taxon>Caenorhabditis</taxon>
    </lineage>
</organism>
<proteinExistence type="predicted"/>
<evidence type="ECO:0000313" key="2">
    <source>
        <dbReference type="Proteomes" id="UP000005237"/>
    </source>
</evidence>
<dbReference type="Proteomes" id="UP000005237">
    <property type="component" value="Unassembled WGS sequence"/>
</dbReference>
<protein>
    <submittedName>
        <fullName evidence="1">Uncharacterized protein</fullName>
    </submittedName>
</protein>
<accession>A0A8R1EN78</accession>
<sequence>MDNEDDVYYWTKNQRPPTEHDRYQNTACHYTMSHLKTEGAIIKTYHVDFGEGQLTKKAHNALDASPSMRQDIEPFVRYSVNKKRRWEAQAGVEILGELQKLYPGFDVVLMERVSMRASPYFCTFRLLNYFFSRFKILRIHKTVNCHEEYPAYQCSSISSVYGQPIRHFLATSKQDVFQPKVAGRTTIAYHFITPPVNYEVFHNKSFTSRRRREQRVLHGGLKWWRKMSAVHEEDVGISDVFDCSDLDSDSDSEGEEKGDNVFLKPRRFYNLDNHIVEKFVFVKNNKKISSDV</sequence>
<keyword evidence="2" id="KW-1185">Reference proteome</keyword>
<reference evidence="2" key="1">
    <citation type="submission" date="2010-08" db="EMBL/GenBank/DDBJ databases">
        <authorList>
            <consortium name="Caenorhabditis japonica Sequencing Consortium"/>
            <person name="Wilson R.K."/>
        </authorList>
    </citation>
    <scope>NUCLEOTIDE SEQUENCE [LARGE SCALE GENOMIC DNA]</scope>
    <source>
        <strain evidence="2">DF5081</strain>
    </source>
</reference>
<dbReference type="AlphaFoldDB" id="A0A8R1EN78"/>
<name>A0A8R1EN78_CAEJA</name>